<evidence type="ECO:0000256" key="1">
    <source>
        <dbReference type="SAM" id="MobiDB-lite"/>
    </source>
</evidence>
<protein>
    <recommendedName>
        <fullName evidence="2">Hydantoinase B/oxoprolinase domain-containing protein</fullName>
    </recommendedName>
</protein>
<dbReference type="GO" id="GO:0003824">
    <property type="term" value="F:catalytic activity"/>
    <property type="evidence" value="ECO:0007669"/>
    <property type="project" value="InterPro"/>
</dbReference>
<evidence type="ECO:0000313" key="3">
    <source>
        <dbReference type="EMBL" id="CVI55335.1"/>
    </source>
</evidence>
<dbReference type="InterPro" id="IPR003692">
    <property type="entry name" value="Hydantoinase_B"/>
</dbReference>
<reference evidence="3" key="1">
    <citation type="submission" date="2016-01" db="EMBL/GenBank/DDBJ databases">
        <authorList>
            <person name="Regsiter A."/>
            <person name="william w."/>
        </authorList>
    </citation>
    <scope>NUCLEOTIDE SEQUENCE</scope>
    <source>
        <strain evidence="3">NCPPB 1641</strain>
    </source>
</reference>
<gene>
    <name evidence="3" type="ORF">AGR7A_Cc200171</name>
</gene>
<accession>A0A1S7TL35</accession>
<evidence type="ECO:0000313" key="4">
    <source>
        <dbReference type="Proteomes" id="UP000192140"/>
    </source>
</evidence>
<proteinExistence type="predicted"/>
<dbReference type="Pfam" id="PF02538">
    <property type="entry name" value="Hydantoinase_B"/>
    <property type="match status" value="1"/>
</dbReference>
<feature type="domain" description="Hydantoinase B/oxoprolinase" evidence="2">
    <location>
        <begin position="10"/>
        <end position="80"/>
    </location>
</feature>
<evidence type="ECO:0000259" key="2">
    <source>
        <dbReference type="Pfam" id="PF02538"/>
    </source>
</evidence>
<keyword evidence="4" id="KW-1185">Reference proteome</keyword>
<comment type="caution">
    <text evidence="3">The sequence shown here is derived from an EMBL/GenBank/DDBJ whole genome shotgun (WGS) entry which is preliminary data.</text>
</comment>
<feature type="region of interest" description="Disordered" evidence="1">
    <location>
        <begin position="86"/>
        <end position="109"/>
    </location>
</feature>
<dbReference type="EMBL" id="FCNP01000013">
    <property type="protein sequence ID" value="CVI55335.1"/>
    <property type="molecule type" value="Genomic_DNA"/>
</dbReference>
<feature type="compositionally biased region" description="Polar residues" evidence="1">
    <location>
        <begin position="98"/>
        <end position="109"/>
    </location>
</feature>
<dbReference type="AlphaFoldDB" id="A0A1S7TL35"/>
<organism evidence="3 4">
    <name type="scientific">Agrobacterium deltaense NCPPB 1641</name>
    <dbReference type="NCBI Taxonomy" id="1183425"/>
    <lineage>
        <taxon>Bacteria</taxon>
        <taxon>Pseudomonadati</taxon>
        <taxon>Pseudomonadota</taxon>
        <taxon>Alphaproteobacteria</taxon>
        <taxon>Hyphomicrobiales</taxon>
        <taxon>Rhizobiaceae</taxon>
        <taxon>Rhizobium/Agrobacterium group</taxon>
        <taxon>Agrobacterium</taxon>
    </lineage>
</organism>
<sequence length="109" mass="11957">MSKPATDFNDPINLQVMWNRLIFIADQADNVLGKTAFSPIVRENHDYVTVLLDSKGRALAQCTWSIPVFITSLPAAAQKYFLPEVSGRDAGGGRCSGHQRSGNRNRPPA</sequence>
<dbReference type="Proteomes" id="UP000192140">
    <property type="component" value="Unassembled WGS sequence"/>
</dbReference>
<name>A0A1S7TL35_9HYPH</name>